<name>A0A9P7YYX9_9HELO</name>
<feature type="compositionally biased region" description="Polar residues" evidence="1">
    <location>
        <begin position="1"/>
        <end position="20"/>
    </location>
</feature>
<dbReference type="EMBL" id="MU254169">
    <property type="protein sequence ID" value="KAG9241698.1"/>
    <property type="molecule type" value="Genomic_DNA"/>
</dbReference>
<comment type="caution">
    <text evidence="2">The sequence shown here is derived from an EMBL/GenBank/DDBJ whole genome shotgun (WGS) entry which is preliminary data.</text>
</comment>
<evidence type="ECO:0000313" key="3">
    <source>
        <dbReference type="Proteomes" id="UP000887226"/>
    </source>
</evidence>
<accession>A0A9P7YYX9</accession>
<proteinExistence type="predicted"/>
<reference evidence="2" key="1">
    <citation type="journal article" date="2021" name="IMA Fungus">
        <title>Genomic characterization of three marine fungi, including Emericellopsis atlantica sp. nov. with signatures of a generalist lifestyle and marine biomass degradation.</title>
        <authorList>
            <person name="Hagestad O.C."/>
            <person name="Hou L."/>
            <person name="Andersen J.H."/>
            <person name="Hansen E.H."/>
            <person name="Altermark B."/>
            <person name="Li C."/>
            <person name="Kuhnert E."/>
            <person name="Cox R.J."/>
            <person name="Crous P.W."/>
            <person name="Spatafora J.W."/>
            <person name="Lail K."/>
            <person name="Amirebrahimi M."/>
            <person name="Lipzen A."/>
            <person name="Pangilinan J."/>
            <person name="Andreopoulos W."/>
            <person name="Hayes R.D."/>
            <person name="Ng V."/>
            <person name="Grigoriev I.V."/>
            <person name="Jackson S.A."/>
            <person name="Sutton T.D.S."/>
            <person name="Dobson A.D.W."/>
            <person name="Rama T."/>
        </authorList>
    </citation>
    <scope>NUCLEOTIDE SEQUENCE</scope>
    <source>
        <strain evidence="2">TRa3180A</strain>
    </source>
</reference>
<gene>
    <name evidence="2" type="ORF">BJ878DRAFT_519299</name>
</gene>
<feature type="region of interest" description="Disordered" evidence="1">
    <location>
        <begin position="1"/>
        <end position="38"/>
    </location>
</feature>
<sequence>MNQQPSRSFTSHPFTSSPKSQMEAMPPHLTQTEERTRQNICRTEQQMAHDAAMRHPVFFTDRLKKTPAGVQTGNMSWASPIARGYVFEDGERREAPARL</sequence>
<dbReference type="OrthoDB" id="3535086at2759"/>
<keyword evidence="3" id="KW-1185">Reference proteome</keyword>
<dbReference type="AlphaFoldDB" id="A0A9P7YYX9"/>
<evidence type="ECO:0000313" key="2">
    <source>
        <dbReference type="EMBL" id="KAG9241698.1"/>
    </source>
</evidence>
<evidence type="ECO:0000256" key="1">
    <source>
        <dbReference type="SAM" id="MobiDB-lite"/>
    </source>
</evidence>
<dbReference type="Proteomes" id="UP000887226">
    <property type="component" value="Unassembled WGS sequence"/>
</dbReference>
<protein>
    <submittedName>
        <fullName evidence="2">Uncharacterized protein</fullName>
    </submittedName>
</protein>
<organism evidence="2 3">
    <name type="scientific">Calycina marina</name>
    <dbReference type="NCBI Taxonomy" id="1763456"/>
    <lineage>
        <taxon>Eukaryota</taxon>
        <taxon>Fungi</taxon>
        <taxon>Dikarya</taxon>
        <taxon>Ascomycota</taxon>
        <taxon>Pezizomycotina</taxon>
        <taxon>Leotiomycetes</taxon>
        <taxon>Helotiales</taxon>
        <taxon>Pezizellaceae</taxon>
        <taxon>Calycina</taxon>
    </lineage>
</organism>